<organism evidence="2">
    <name type="scientific">uncultured Caudovirales phage</name>
    <dbReference type="NCBI Taxonomy" id="2100421"/>
    <lineage>
        <taxon>Viruses</taxon>
        <taxon>Duplodnaviria</taxon>
        <taxon>Heunggongvirae</taxon>
        <taxon>Uroviricota</taxon>
        <taxon>Caudoviricetes</taxon>
        <taxon>Peduoviridae</taxon>
        <taxon>Maltschvirus</taxon>
        <taxon>Maltschvirus maltsch</taxon>
    </lineage>
</organism>
<proteinExistence type="predicted"/>
<name>A0A6J5MUE8_9CAUD</name>
<reference evidence="2" key="1">
    <citation type="submission" date="2020-04" db="EMBL/GenBank/DDBJ databases">
        <authorList>
            <person name="Chiriac C."/>
            <person name="Salcher M."/>
            <person name="Ghai R."/>
            <person name="Kavagutti S V."/>
        </authorList>
    </citation>
    <scope>NUCLEOTIDE SEQUENCE</scope>
</reference>
<accession>A0A6J5MUE8</accession>
<evidence type="ECO:0000256" key="1">
    <source>
        <dbReference type="SAM" id="MobiDB-lite"/>
    </source>
</evidence>
<dbReference type="EMBL" id="LR796544">
    <property type="protein sequence ID" value="CAB4150534.1"/>
    <property type="molecule type" value="Genomic_DNA"/>
</dbReference>
<gene>
    <name evidence="2" type="ORF">UFOVP567_47</name>
</gene>
<sequence length="88" mass="9631">MTVSELIDLLSTLNPDSEVRLALQQNWPLAATIEAVTELDSQTDDLDEETDSESSLDEDSTSIVWLAAGPMPWSASPYAPSEAWSGRY</sequence>
<feature type="region of interest" description="Disordered" evidence="1">
    <location>
        <begin position="38"/>
        <end position="60"/>
    </location>
</feature>
<evidence type="ECO:0000313" key="2">
    <source>
        <dbReference type="EMBL" id="CAB4150534.1"/>
    </source>
</evidence>
<feature type="compositionally biased region" description="Acidic residues" evidence="1">
    <location>
        <begin position="41"/>
        <end position="60"/>
    </location>
</feature>
<protein>
    <submittedName>
        <fullName evidence="2">Uncharacterized protein</fullName>
    </submittedName>
</protein>